<dbReference type="GO" id="GO:0004252">
    <property type="term" value="F:serine-type endopeptidase activity"/>
    <property type="evidence" value="ECO:0007669"/>
    <property type="project" value="InterPro"/>
</dbReference>
<keyword evidence="2" id="KW-0964">Secreted</keyword>
<reference evidence="6 7" key="1">
    <citation type="submission" date="2024-05" db="EMBL/GenBank/DDBJ databases">
        <authorList>
            <person name="Wallberg A."/>
        </authorList>
    </citation>
    <scope>NUCLEOTIDE SEQUENCE [LARGE SCALE GENOMIC DNA]</scope>
</reference>
<dbReference type="SUPFAM" id="SSF50494">
    <property type="entry name" value="Trypsin-like serine proteases"/>
    <property type="match status" value="1"/>
</dbReference>
<comment type="caution">
    <text evidence="6">The sequence shown here is derived from an EMBL/GenBank/DDBJ whole genome shotgun (WGS) entry which is preliminary data.</text>
</comment>
<evidence type="ECO:0000256" key="4">
    <source>
        <dbReference type="ARBA" id="ARBA00024195"/>
    </source>
</evidence>
<dbReference type="CDD" id="cd00190">
    <property type="entry name" value="Tryp_SPc"/>
    <property type="match status" value="1"/>
</dbReference>
<comment type="subcellular location">
    <subcellularLocation>
        <location evidence="1">Secreted</location>
    </subcellularLocation>
</comment>
<feature type="domain" description="Peptidase S1" evidence="5">
    <location>
        <begin position="142"/>
        <end position="393"/>
    </location>
</feature>
<comment type="similarity">
    <text evidence="4">Belongs to the peptidase S1 family. CLIP subfamily.</text>
</comment>
<dbReference type="EMBL" id="CAXKWB010000010">
    <property type="protein sequence ID" value="CAL4058610.1"/>
    <property type="molecule type" value="Genomic_DNA"/>
</dbReference>
<evidence type="ECO:0000313" key="6">
    <source>
        <dbReference type="EMBL" id="CAL4058610.1"/>
    </source>
</evidence>
<accession>A0AAV2PFJ0</accession>
<dbReference type="GO" id="GO:0005576">
    <property type="term" value="C:extracellular region"/>
    <property type="evidence" value="ECO:0007669"/>
    <property type="project" value="UniProtKB-SubCell"/>
</dbReference>
<evidence type="ECO:0000259" key="5">
    <source>
        <dbReference type="PROSITE" id="PS50240"/>
    </source>
</evidence>
<keyword evidence="7" id="KW-1185">Reference proteome</keyword>
<dbReference type="InterPro" id="IPR051487">
    <property type="entry name" value="Ser/Thr_Proteases_Immune/Dev"/>
</dbReference>
<evidence type="ECO:0000256" key="1">
    <source>
        <dbReference type="ARBA" id="ARBA00004613"/>
    </source>
</evidence>
<evidence type="ECO:0000256" key="2">
    <source>
        <dbReference type="ARBA" id="ARBA00022525"/>
    </source>
</evidence>
<name>A0AAV2PFJ0_MEGNR</name>
<dbReference type="Pfam" id="PF00089">
    <property type="entry name" value="Trypsin"/>
    <property type="match status" value="1"/>
</dbReference>
<sequence>MLPNCPKACKQCGGAVQSASQCKCEGSLPVDAAGNVILQGLVGERSIIPCSCKPTISSSCQCVAIQSCCDVAPTIINQVNPRTGAAPISNFIIDATDRQNSKCSDILSICCDKVCPTTKPKPPTTIRPTAAGRSRNCGIRNAVGDRVTIINFEDNQAQVGEFPWMVAVLDKTNKYIAGASLVHSRAVLTAAHKVHEQVAGNLLARIGDWDLGNENEQTPLQNINVERIVLHKDFNRPTLINDVALLILQRDADLSNTVMPICLPQPHHNFVGSECIVTGWGKDVFGTSGKYQQILKKVSVPAVSNSECQNMLRRTHLGPTFKLDRTFNCAGGKGEDACTGDGGSPLVCQNPDNKNEYVQMGVVAWGIGCGKIGNPGVYGSIPATVDWINQNIPKQLANEFDVRGLMG</sequence>
<dbReference type="PROSITE" id="PS50240">
    <property type="entry name" value="TRYPSIN_DOM"/>
    <property type="match status" value="1"/>
</dbReference>
<dbReference type="PRINTS" id="PR00722">
    <property type="entry name" value="CHYMOTRYPSIN"/>
</dbReference>
<dbReference type="AlphaFoldDB" id="A0AAV2PFJ0"/>
<evidence type="ECO:0000256" key="3">
    <source>
        <dbReference type="ARBA" id="ARBA00023157"/>
    </source>
</evidence>
<dbReference type="FunFam" id="2.40.10.10:FF:000038">
    <property type="entry name" value="Serine protease"/>
    <property type="match status" value="1"/>
</dbReference>
<dbReference type="InterPro" id="IPR001254">
    <property type="entry name" value="Trypsin_dom"/>
</dbReference>
<dbReference type="InterPro" id="IPR009003">
    <property type="entry name" value="Peptidase_S1_PA"/>
</dbReference>
<dbReference type="Gene3D" id="2.40.10.10">
    <property type="entry name" value="Trypsin-like serine proteases"/>
    <property type="match status" value="1"/>
</dbReference>
<dbReference type="SMART" id="SM00020">
    <property type="entry name" value="Tryp_SPc"/>
    <property type="match status" value="1"/>
</dbReference>
<dbReference type="InterPro" id="IPR043504">
    <property type="entry name" value="Peptidase_S1_PA_chymotrypsin"/>
</dbReference>
<protein>
    <recommendedName>
        <fullName evidence="5">Peptidase S1 domain-containing protein</fullName>
    </recommendedName>
</protein>
<evidence type="ECO:0000313" key="7">
    <source>
        <dbReference type="Proteomes" id="UP001497623"/>
    </source>
</evidence>
<organism evidence="6 7">
    <name type="scientific">Meganyctiphanes norvegica</name>
    <name type="common">Northern krill</name>
    <name type="synonym">Thysanopoda norvegica</name>
    <dbReference type="NCBI Taxonomy" id="48144"/>
    <lineage>
        <taxon>Eukaryota</taxon>
        <taxon>Metazoa</taxon>
        <taxon>Ecdysozoa</taxon>
        <taxon>Arthropoda</taxon>
        <taxon>Crustacea</taxon>
        <taxon>Multicrustacea</taxon>
        <taxon>Malacostraca</taxon>
        <taxon>Eumalacostraca</taxon>
        <taxon>Eucarida</taxon>
        <taxon>Euphausiacea</taxon>
        <taxon>Euphausiidae</taxon>
        <taxon>Meganyctiphanes</taxon>
    </lineage>
</organism>
<dbReference type="GO" id="GO:0006508">
    <property type="term" value="P:proteolysis"/>
    <property type="evidence" value="ECO:0007669"/>
    <property type="project" value="InterPro"/>
</dbReference>
<dbReference type="Proteomes" id="UP001497623">
    <property type="component" value="Unassembled WGS sequence"/>
</dbReference>
<gene>
    <name evidence="6" type="ORF">MNOR_LOCUS54</name>
</gene>
<dbReference type="PANTHER" id="PTHR24256">
    <property type="entry name" value="TRYPTASE-RELATED"/>
    <property type="match status" value="1"/>
</dbReference>
<keyword evidence="3" id="KW-1015">Disulfide bond</keyword>
<dbReference type="InterPro" id="IPR001314">
    <property type="entry name" value="Peptidase_S1A"/>
</dbReference>
<proteinExistence type="inferred from homology"/>